<dbReference type="eggNOG" id="ENOG502RM4P">
    <property type="taxonomic scope" value="Eukaryota"/>
</dbReference>
<comment type="caution">
    <text evidence="2">The sequence shown here is derived from an EMBL/GenBank/DDBJ whole genome shotgun (WGS) entry which is preliminary data.</text>
</comment>
<evidence type="ECO:0000256" key="1">
    <source>
        <dbReference type="SAM" id="MobiDB-lite"/>
    </source>
</evidence>
<gene>
    <name evidence="2" type="ORF">TRIATDRAFT_315557</name>
</gene>
<dbReference type="EMBL" id="ABDG02000017">
    <property type="protein sequence ID" value="EHK49226.1"/>
    <property type="molecule type" value="Genomic_DNA"/>
</dbReference>
<feature type="region of interest" description="Disordered" evidence="1">
    <location>
        <begin position="109"/>
        <end position="154"/>
    </location>
</feature>
<feature type="compositionally biased region" description="Polar residues" evidence="1">
    <location>
        <begin position="142"/>
        <end position="152"/>
    </location>
</feature>
<dbReference type="GeneID" id="25783095"/>
<dbReference type="OMA" id="EEHYHER"/>
<protein>
    <submittedName>
        <fullName evidence="2">Uncharacterized protein</fullName>
    </submittedName>
</protein>
<sequence>MDSLLMISLDFPATYNTDEIPTGVGPLDPADEPLLSSRRLGQYLSEEHRNERIALGVQPLGVNRATVQSYLPEIIQSVDNNASQAEATVGTIEPEEGVCWGSFTTLASTSSDGSSGPITACSNNNDDENIAEAANPRPLPTTPSSDQHTASSPARLAKQDVALVKLQHALAGNESHLIAQDTAECDLELEGIVSNLYKTSRHRRRVGYPVENQARVKKTIRFKRRSEKQQKEMKK</sequence>
<keyword evidence="3" id="KW-1185">Reference proteome</keyword>
<organism evidence="2 3">
    <name type="scientific">Hypocrea atroviridis (strain ATCC 20476 / IMI 206040)</name>
    <name type="common">Trichoderma atroviride</name>
    <dbReference type="NCBI Taxonomy" id="452589"/>
    <lineage>
        <taxon>Eukaryota</taxon>
        <taxon>Fungi</taxon>
        <taxon>Dikarya</taxon>
        <taxon>Ascomycota</taxon>
        <taxon>Pezizomycotina</taxon>
        <taxon>Sordariomycetes</taxon>
        <taxon>Hypocreomycetidae</taxon>
        <taxon>Hypocreales</taxon>
        <taxon>Hypocreaceae</taxon>
        <taxon>Trichoderma</taxon>
    </lineage>
</organism>
<dbReference type="KEGG" id="tatv:25783095"/>
<proteinExistence type="predicted"/>
<dbReference type="Proteomes" id="UP000005426">
    <property type="component" value="Unassembled WGS sequence"/>
</dbReference>
<dbReference type="AlphaFoldDB" id="G9NK06"/>
<dbReference type="OrthoDB" id="4896505at2759"/>
<accession>G9NK06</accession>
<dbReference type="HOGENOM" id="CLU_1180357_0_0_1"/>
<feature type="compositionally biased region" description="Polar residues" evidence="1">
    <location>
        <begin position="109"/>
        <end position="122"/>
    </location>
</feature>
<evidence type="ECO:0000313" key="3">
    <source>
        <dbReference type="Proteomes" id="UP000005426"/>
    </source>
</evidence>
<reference evidence="2 3" key="1">
    <citation type="journal article" date="2011" name="Genome Biol.">
        <title>Comparative genome sequence analysis underscores mycoparasitism as the ancestral life style of Trichoderma.</title>
        <authorList>
            <person name="Kubicek C.P."/>
            <person name="Herrera-Estrella A."/>
            <person name="Seidl-Seiboth V."/>
            <person name="Martinez D.A."/>
            <person name="Druzhinina I.S."/>
            <person name="Thon M."/>
            <person name="Zeilinger S."/>
            <person name="Casas-Flores S."/>
            <person name="Horwitz B.A."/>
            <person name="Mukherjee P.K."/>
            <person name="Mukherjee M."/>
            <person name="Kredics L."/>
            <person name="Alcaraz L.D."/>
            <person name="Aerts A."/>
            <person name="Antal Z."/>
            <person name="Atanasova L."/>
            <person name="Cervantes-Badillo M.G."/>
            <person name="Challacombe J."/>
            <person name="Chertkov O."/>
            <person name="McCluskey K."/>
            <person name="Coulpier F."/>
            <person name="Deshpande N."/>
            <person name="von Doehren H."/>
            <person name="Ebbole D.J."/>
            <person name="Esquivel-Naranjo E.U."/>
            <person name="Fekete E."/>
            <person name="Flipphi M."/>
            <person name="Glaser F."/>
            <person name="Gomez-Rodriguez E.Y."/>
            <person name="Gruber S."/>
            <person name="Han C."/>
            <person name="Henrissat B."/>
            <person name="Hermosa R."/>
            <person name="Hernandez-Onate M."/>
            <person name="Karaffa L."/>
            <person name="Kosti I."/>
            <person name="Le Crom S."/>
            <person name="Lindquist E."/>
            <person name="Lucas S."/>
            <person name="Luebeck M."/>
            <person name="Luebeck P.S."/>
            <person name="Margeot A."/>
            <person name="Metz B."/>
            <person name="Misra M."/>
            <person name="Nevalainen H."/>
            <person name="Omann M."/>
            <person name="Packer N."/>
            <person name="Perrone G."/>
            <person name="Uresti-Rivera E.E."/>
            <person name="Salamov A."/>
            <person name="Schmoll M."/>
            <person name="Seiboth B."/>
            <person name="Shapiro H."/>
            <person name="Sukno S."/>
            <person name="Tamayo-Ramos J.A."/>
            <person name="Tisch D."/>
            <person name="Wiest A."/>
            <person name="Wilkinson H.H."/>
            <person name="Zhang M."/>
            <person name="Coutinho P.M."/>
            <person name="Kenerley C.M."/>
            <person name="Monte E."/>
            <person name="Baker S.E."/>
            <person name="Grigoriev I.V."/>
        </authorList>
    </citation>
    <scope>NUCLEOTIDE SEQUENCE [LARGE SCALE GENOMIC DNA]</scope>
    <source>
        <strain evidence="3">ATCC 20476 / IMI 206040</strain>
    </source>
</reference>
<name>G9NK06_HYPAI</name>
<evidence type="ECO:0000313" key="2">
    <source>
        <dbReference type="EMBL" id="EHK49226.1"/>
    </source>
</evidence>